<proteinExistence type="predicted"/>
<keyword evidence="3" id="KW-1185">Reference proteome</keyword>
<comment type="caution">
    <text evidence="2">The sequence shown here is derived from an EMBL/GenBank/DDBJ whole genome shotgun (WGS) entry which is preliminary data.</text>
</comment>
<organism evidence="2 3">
    <name type="scientific">Reticulibacter mediterranei</name>
    <dbReference type="NCBI Taxonomy" id="2778369"/>
    <lineage>
        <taxon>Bacteria</taxon>
        <taxon>Bacillati</taxon>
        <taxon>Chloroflexota</taxon>
        <taxon>Ktedonobacteria</taxon>
        <taxon>Ktedonobacterales</taxon>
        <taxon>Reticulibacteraceae</taxon>
        <taxon>Reticulibacter</taxon>
    </lineage>
</organism>
<dbReference type="GO" id="GO:0015074">
    <property type="term" value="P:DNA integration"/>
    <property type="evidence" value="ECO:0007669"/>
    <property type="project" value="InterPro"/>
</dbReference>
<feature type="domain" description="Integrase catalytic" evidence="1">
    <location>
        <begin position="274"/>
        <end position="447"/>
    </location>
</feature>
<dbReference type="PANTHER" id="PTHR35004">
    <property type="entry name" value="TRANSPOSASE RV3428C-RELATED"/>
    <property type="match status" value="1"/>
</dbReference>
<dbReference type="EMBL" id="BNJK01000001">
    <property type="protein sequence ID" value="GHO89957.1"/>
    <property type="molecule type" value="Genomic_DNA"/>
</dbReference>
<evidence type="ECO:0000313" key="3">
    <source>
        <dbReference type="Proteomes" id="UP000597444"/>
    </source>
</evidence>
<dbReference type="Pfam" id="PF00665">
    <property type="entry name" value="rve"/>
    <property type="match status" value="1"/>
</dbReference>
<dbReference type="InterPro" id="IPR012337">
    <property type="entry name" value="RNaseH-like_sf"/>
</dbReference>
<dbReference type="Gene3D" id="3.30.420.10">
    <property type="entry name" value="Ribonuclease H-like superfamily/Ribonuclease H"/>
    <property type="match status" value="1"/>
</dbReference>
<accession>A0A8J3N079</accession>
<protein>
    <recommendedName>
        <fullName evidence="1">Integrase catalytic domain-containing protein</fullName>
    </recommendedName>
</protein>
<evidence type="ECO:0000259" key="1">
    <source>
        <dbReference type="PROSITE" id="PS50994"/>
    </source>
</evidence>
<dbReference type="RefSeq" id="WP_220200974.1">
    <property type="nucleotide sequence ID" value="NZ_BNJK01000001.1"/>
</dbReference>
<dbReference type="Pfam" id="PF13565">
    <property type="entry name" value="HTH_32"/>
    <property type="match status" value="1"/>
</dbReference>
<dbReference type="GO" id="GO:0003676">
    <property type="term" value="F:nucleic acid binding"/>
    <property type="evidence" value="ECO:0007669"/>
    <property type="project" value="InterPro"/>
</dbReference>
<gene>
    <name evidence="2" type="ORF">KSF_000050</name>
</gene>
<dbReference type="PROSITE" id="PS50994">
    <property type="entry name" value="INTEGRASE"/>
    <property type="match status" value="1"/>
</dbReference>
<dbReference type="Proteomes" id="UP000597444">
    <property type="component" value="Unassembled WGS sequence"/>
</dbReference>
<dbReference type="Gene3D" id="1.10.10.10">
    <property type="entry name" value="Winged helix-like DNA-binding domain superfamily/Winged helix DNA-binding domain"/>
    <property type="match status" value="1"/>
</dbReference>
<dbReference type="CDD" id="cd00090">
    <property type="entry name" value="HTH_ARSR"/>
    <property type="match status" value="1"/>
</dbReference>
<reference evidence="2" key="1">
    <citation type="submission" date="2020-10" db="EMBL/GenBank/DDBJ databases">
        <title>Taxonomic study of unclassified bacteria belonging to the class Ktedonobacteria.</title>
        <authorList>
            <person name="Yabe S."/>
            <person name="Wang C.M."/>
            <person name="Zheng Y."/>
            <person name="Sakai Y."/>
            <person name="Cavaletti L."/>
            <person name="Monciardini P."/>
            <person name="Donadio S."/>
        </authorList>
    </citation>
    <scope>NUCLEOTIDE SEQUENCE</scope>
    <source>
        <strain evidence="2">ID150040</strain>
    </source>
</reference>
<evidence type="ECO:0000313" key="2">
    <source>
        <dbReference type="EMBL" id="GHO89957.1"/>
    </source>
</evidence>
<dbReference type="AlphaFoldDB" id="A0A8J3N079"/>
<sequence length="586" mass="68537">MPKRRYERREPTHDWQQINPLLKDTAQFNYEVIRPVVLWGQTPKERGAETGVSPRTIYYRANLFDQAGMASLLPAEPPPPVPKVDRRSLPPDIRQEIIDLHAQYPSFHPHEIATICFVKFNRKPAPATIKLIIASGPKPTTTERRYPRYSEIEDGGVRRRIIIRLHVDGWNAKSIAEYLDVSRKTVHAILRRFAEEQFAGMPDKSHARKQPRKVDISTIQEIKKLSENPDIGAYRVSAALEQMGIKLSRSTCGRYLSINRKLYHLQVPRKPRPKADMPFRAERRHQYWSVDIRYLDMHRLGGGMVYCISVLENFSRSILASAISRKQDNEAFFAVMYDAIRHFGVPEVLVSDNGTIFTSHNTRWMCEQLGIEKKEIKKGRPYQNYIEAAFGVQRRMADWSFEKAQTWEDLTSAHDKWMKDYNFQKHLAHEKRDDGCHSPAAVLQWIKGVQPEPELVYMAFSAMCETRRLNKAGYARFRNFLLYGERNLAGETVQVDIFQDVLTLDYNQERLSRYSVEWAPDDRHFTRVGYPRLYDHRYQSTQLELWQPGEVEWFVIIRDEPKSRRRRRRGHILVIQPPLFSDGTQG</sequence>
<dbReference type="InterPro" id="IPR011991">
    <property type="entry name" value="ArsR-like_HTH"/>
</dbReference>
<dbReference type="SUPFAM" id="SSF46689">
    <property type="entry name" value="Homeodomain-like"/>
    <property type="match status" value="2"/>
</dbReference>
<dbReference type="InterPro" id="IPR036388">
    <property type="entry name" value="WH-like_DNA-bd_sf"/>
</dbReference>
<name>A0A8J3N079_9CHLR</name>
<dbReference type="InterPro" id="IPR009057">
    <property type="entry name" value="Homeodomain-like_sf"/>
</dbReference>
<dbReference type="InterPro" id="IPR001584">
    <property type="entry name" value="Integrase_cat-core"/>
</dbReference>
<dbReference type="InterPro" id="IPR036397">
    <property type="entry name" value="RNaseH_sf"/>
</dbReference>
<dbReference type="SUPFAM" id="SSF53098">
    <property type="entry name" value="Ribonuclease H-like"/>
    <property type="match status" value="1"/>
</dbReference>
<dbReference type="PANTHER" id="PTHR35004:SF7">
    <property type="entry name" value="INTEGRASE PROTEIN"/>
    <property type="match status" value="1"/>
</dbReference>